<comment type="caution">
    <text evidence="1">The sequence shown here is derived from an EMBL/GenBank/DDBJ whole genome shotgun (WGS) entry which is preliminary data.</text>
</comment>
<dbReference type="EMBL" id="VHSG01000027">
    <property type="protein sequence ID" value="TQV69704.1"/>
    <property type="molecule type" value="Genomic_DNA"/>
</dbReference>
<dbReference type="RefSeq" id="WP_142929343.1">
    <property type="nucleotide sequence ID" value="NZ_ML660105.1"/>
</dbReference>
<accession>A0A545SXM0</accession>
<gene>
    <name evidence="1" type="ORF">FKG94_23215</name>
</gene>
<keyword evidence="2" id="KW-1185">Reference proteome</keyword>
<reference evidence="1 2" key="1">
    <citation type="submission" date="2019-06" db="EMBL/GenBank/DDBJ databases">
        <title>Whole genome sequence for Cellvibrionaceae sp. R142.</title>
        <authorList>
            <person name="Wang G."/>
        </authorList>
    </citation>
    <scope>NUCLEOTIDE SEQUENCE [LARGE SCALE GENOMIC DNA]</scope>
    <source>
        <strain evidence="1 2">R142</strain>
    </source>
</reference>
<dbReference type="Gene3D" id="3.10.450.50">
    <property type="match status" value="1"/>
</dbReference>
<proteinExistence type="predicted"/>
<protein>
    <submittedName>
        <fullName evidence="1">Isochorismatase</fullName>
    </submittedName>
</protein>
<dbReference type="AlphaFoldDB" id="A0A545SXM0"/>
<dbReference type="OrthoDB" id="1157330at2"/>
<evidence type="ECO:0000313" key="1">
    <source>
        <dbReference type="EMBL" id="TQV69704.1"/>
    </source>
</evidence>
<organism evidence="1 2">
    <name type="scientific">Exilibacterium tricleocarpae</name>
    <dbReference type="NCBI Taxonomy" id="2591008"/>
    <lineage>
        <taxon>Bacteria</taxon>
        <taxon>Pseudomonadati</taxon>
        <taxon>Pseudomonadota</taxon>
        <taxon>Gammaproteobacteria</taxon>
        <taxon>Cellvibrionales</taxon>
        <taxon>Cellvibrionaceae</taxon>
        <taxon>Exilibacterium</taxon>
    </lineage>
</organism>
<name>A0A545SXM0_9GAMM</name>
<sequence length="125" mass="13769">MTSKNQRDAVLKAVNAASSTWKSAFNAGDAAGCAIQYEKNASMRAEPFGAFTGREAIQAFWQNLINEGYSEVDYIEPKIEVINSSSAVLKSGWKMNKAGGVIHKELWVIQEDGTAKLREDHFEVV</sequence>
<dbReference type="InterPro" id="IPR032710">
    <property type="entry name" value="NTF2-like_dom_sf"/>
</dbReference>
<dbReference type="SUPFAM" id="SSF54427">
    <property type="entry name" value="NTF2-like"/>
    <property type="match status" value="1"/>
</dbReference>
<dbReference type="Proteomes" id="UP000319732">
    <property type="component" value="Unassembled WGS sequence"/>
</dbReference>
<evidence type="ECO:0000313" key="2">
    <source>
        <dbReference type="Proteomes" id="UP000319732"/>
    </source>
</evidence>